<dbReference type="GO" id="GO:0006505">
    <property type="term" value="P:GPI anchor metabolic process"/>
    <property type="evidence" value="ECO:0007669"/>
    <property type="project" value="TreeGrafter"/>
</dbReference>
<feature type="transmembrane region" description="Helical" evidence="10">
    <location>
        <begin position="894"/>
        <end position="913"/>
    </location>
</feature>
<dbReference type="InterPro" id="IPR012908">
    <property type="entry name" value="PGAP1-ab_dom-like"/>
</dbReference>
<comment type="similarity">
    <text evidence="2 10">Belongs to the GPI inositol-deacylase family.</text>
</comment>
<reference evidence="12" key="2">
    <citation type="submission" date="2023-04" db="EMBL/GenBank/DDBJ databases">
        <authorList>
            <person name="Bu L."/>
            <person name="Lu L."/>
            <person name="Laidemitt M.R."/>
            <person name="Zhang S.M."/>
            <person name="Mutuku M."/>
            <person name="Mkoji G."/>
            <person name="Steinauer M."/>
            <person name="Loker E.S."/>
        </authorList>
    </citation>
    <scope>NUCLEOTIDE SEQUENCE</scope>
    <source>
        <strain evidence="12">KasaAsao</strain>
        <tissue evidence="12">Whole Snail</tissue>
    </source>
</reference>
<comment type="caution">
    <text evidence="12">The sequence shown here is derived from an EMBL/GenBank/DDBJ whole genome shotgun (WGS) entry which is preliminary data.</text>
</comment>
<keyword evidence="3 10" id="KW-0813">Transport</keyword>
<keyword evidence="5 10" id="KW-0378">Hydrolase</keyword>
<dbReference type="GO" id="GO:0005789">
    <property type="term" value="C:endoplasmic reticulum membrane"/>
    <property type="evidence" value="ECO:0007669"/>
    <property type="project" value="UniProtKB-SubCell"/>
</dbReference>
<evidence type="ECO:0000256" key="6">
    <source>
        <dbReference type="ARBA" id="ARBA00022824"/>
    </source>
</evidence>
<keyword evidence="7 10" id="KW-0653">Protein transport</keyword>
<organism evidence="12 13">
    <name type="scientific">Biomphalaria pfeifferi</name>
    <name type="common">Bloodfluke planorb</name>
    <name type="synonym">Freshwater snail</name>
    <dbReference type="NCBI Taxonomy" id="112525"/>
    <lineage>
        <taxon>Eukaryota</taxon>
        <taxon>Metazoa</taxon>
        <taxon>Spiralia</taxon>
        <taxon>Lophotrochozoa</taxon>
        <taxon>Mollusca</taxon>
        <taxon>Gastropoda</taxon>
        <taxon>Heterobranchia</taxon>
        <taxon>Euthyneura</taxon>
        <taxon>Panpulmonata</taxon>
        <taxon>Hygrophila</taxon>
        <taxon>Lymnaeoidea</taxon>
        <taxon>Planorbidae</taxon>
        <taxon>Biomphalaria</taxon>
    </lineage>
</organism>
<feature type="transmembrane region" description="Helical" evidence="10">
    <location>
        <begin position="843"/>
        <end position="863"/>
    </location>
</feature>
<name>A0AAD8BB10_BIOPF</name>
<keyword evidence="6 10" id="KW-0256">Endoplasmic reticulum</keyword>
<dbReference type="AlphaFoldDB" id="A0AAD8BB10"/>
<proteinExistence type="inferred from homology"/>
<feature type="transmembrane region" description="Helical" evidence="10">
    <location>
        <begin position="655"/>
        <end position="676"/>
    </location>
</feature>
<dbReference type="PANTHER" id="PTHR15495:SF7">
    <property type="entry name" value="GPI INOSITOL-DEACYLASE"/>
    <property type="match status" value="1"/>
</dbReference>
<dbReference type="SUPFAM" id="SSF53474">
    <property type="entry name" value="alpha/beta-Hydrolases"/>
    <property type="match status" value="1"/>
</dbReference>
<comment type="subcellular location">
    <subcellularLocation>
        <location evidence="1">Endoplasmic reticulum membrane</location>
        <topology evidence="1">Multi-pass membrane protein</topology>
    </subcellularLocation>
</comment>
<evidence type="ECO:0000256" key="4">
    <source>
        <dbReference type="ARBA" id="ARBA00022692"/>
    </source>
</evidence>
<dbReference type="Gene3D" id="3.40.50.1820">
    <property type="entry name" value="alpha/beta hydrolase"/>
    <property type="match status" value="1"/>
</dbReference>
<evidence type="ECO:0000256" key="2">
    <source>
        <dbReference type="ARBA" id="ARBA00006931"/>
    </source>
</evidence>
<evidence type="ECO:0000313" key="12">
    <source>
        <dbReference type="EMBL" id="KAK0051106.1"/>
    </source>
</evidence>
<evidence type="ECO:0000256" key="5">
    <source>
        <dbReference type="ARBA" id="ARBA00022801"/>
    </source>
</evidence>
<evidence type="ECO:0000313" key="13">
    <source>
        <dbReference type="Proteomes" id="UP001233172"/>
    </source>
</evidence>
<keyword evidence="13" id="KW-1185">Reference proteome</keyword>
<gene>
    <name evidence="12" type="ORF">Bpfe_019416</name>
</gene>
<dbReference type="PANTHER" id="PTHR15495">
    <property type="entry name" value="NEGATIVE REGULATOR OF VESICLE FORMATION-RELATED"/>
    <property type="match status" value="1"/>
</dbReference>
<keyword evidence="8 10" id="KW-1133">Transmembrane helix</keyword>
<feature type="transmembrane region" description="Helical" evidence="10">
    <location>
        <begin position="870"/>
        <end position="888"/>
    </location>
</feature>
<keyword evidence="9 10" id="KW-0472">Membrane</keyword>
<feature type="domain" description="GPI inositol-deacylase PGAP1-like alpha/beta" evidence="11">
    <location>
        <begin position="77"/>
        <end position="296"/>
    </location>
</feature>
<dbReference type="EC" id="3.1.-.-" evidence="10"/>
<dbReference type="EMBL" id="JASAOG010000107">
    <property type="protein sequence ID" value="KAK0051106.1"/>
    <property type="molecule type" value="Genomic_DNA"/>
</dbReference>
<feature type="transmembrane region" description="Helical" evidence="10">
    <location>
        <begin position="7"/>
        <end position="25"/>
    </location>
</feature>
<feature type="transmembrane region" description="Helical" evidence="10">
    <location>
        <begin position="798"/>
        <end position="823"/>
    </location>
</feature>
<dbReference type="GO" id="GO:0015031">
    <property type="term" value="P:protein transport"/>
    <property type="evidence" value="ECO:0007669"/>
    <property type="project" value="UniProtKB-KW"/>
</dbReference>
<evidence type="ECO:0000256" key="8">
    <source>
        <dbReference type="ARBA" id="ARBA00022989"/>
    </source>
</evidence>
<dbReference type="GO" id="GO:0050185">
    <property type="term" value="F:phosphatidylinositol deacylase activity"/>
    <property type="evidence" value="ECO:0007669"/>
    <property type="project" value="TreeGrafter"/>
</dbReference>
<sequence length="925" mass="104109">MAAPIALTLFVGIFSIICLGFYDYLTNFENNGCEMTYMYEYPEYIEIELQEEKNKFPDYRLHAYGEGQYTQQIRKLQLKGIPVLFIPGNAGSYKQVRSLGSVALRMSERLNDRIHFNYFVADFNEELSGLYGGVLLKQTEFVNICLKKILSLYKLTQPTSVILVGHSMGGLIARALFTLLGFDHSLVNTIITQATPHQRPVAAIDADLHHFYKTVNTYWRDHAATSLRHVTVVSTGGAYRDIQARYGLTVLDGIVAPDRAVSVSTSAVPKAWVSTDHLCSVWCRQMVLLTKRAMFDIIDGKKLQVLTDPERRMKVFRHHFVSNNGLGDYLTREPNRTIVLDKKVKWEVKVDKLWKYSSLKVASSVYFAVPFSPAEDIDSVFVRSNLTNSDWLCYCHVPDGQDRCSSCTSLSSLTRFLPPLYSNTKYVRVSDIERTNRTYIIILVMAGEKKVDILVDHYDSNVRHLVYQMPNVYDTIISYPISATDGAALLKIANASSFYSLHLAGLALPTNTFTVIVEPFKCRRHSAEFYEGSILRLNVPWGHEDAFTFASYGKEISLAVKLQTGRPMDHDWKQDASEPHLEMFLHPYCHYRLKLVVATQDAIGQGVRFYGLLLPGFVVAVLFMTLRAATLAACKGSVVNEKLAKPYNAILDSAKPYYIVPVALLLRYLCSLGFVSKMLKGLHIPSDDTVVLKEENIYFSLLPLMLYISSWALTYLHATFAYHLMKVLSYLGFIRLPKAIKDRCGLLQFVIGVKALSLSLFCGTLGLLIISALLILKLLSLLYSVIAKEDTQATHLQIAILFPVTLLVNIQTLLGLGSLVVWMKLIVLNGFLFQPLRPDPSQMPALITCICVLMLLNMSNLNLSKFQGLMVFWSLYCFAVMSILYASVSMYRLPILIAGAVLAVTLPYVTGLLSRLTKERTKKGE</sequence>
<dbReference type="Proteomes" id="UP001233172">
    <property type="component" value="Unassembled WGS sequence"/>
</dbReference>
<accession>A0AAD8BB10</accession>
<dbReference type="InterPro" id="IPR039529">
    <property type="entry name" value="PGAP1/BST1"/>
</dbReference>
<dbReference type="Pfam" id="PF07819">
    <property type="entry name" value="PGAP1"/>
    <property type="match status" value="1"/>
</dbReference>
<evidence type="ECO:0000259" key="11">
    <source>
        <dbReference type="Pfam" id="PF07819"/>
    </source>
</evidence>
<evidence type="ECO:0000256" key="9">
    <source>
        <dbReference type="ARBA" id="ARBA00023136"/>
    </source>
</evidence>
<comment type="function">
    <text evidence="10">Involved in inositol deacylation of GPI-anchored proteins which plays important roles in the quality control and ER-associated degradation of GPI-anchored proteins.</text>
</comment>
<feature type="transmembrane region" description="Helical" evidence="10">
    <location>
        <begin position="696"/>
        <end position="724"/>
    </location>
</feature>
<evidence type="ECO:0000256" key="7">
    <source>
        <dbReference type="ARBA" id="ARBA00022927"/>
    </source>
</evidence>
<dbReference type="InterPro" id="IPR029058">
    <property type="entry name" value="AB_hydrolase_fold"/>
</dbReference>
<protein>
    <recommendedName>
        <fullName evidence="10">GPI inositol-deacylase</fullName>
        <ecNumber evidence="10">3.1.-.-</ecNumber>
    </recommendedName>
</protein>
<reference evidence="12" key="1">
    <citation type="journal article" date="2023" name="PLoS Negl. Trop. Dis.">
        <title>A genome sequence for Biomphalaria pfeifferi, the major vector snail for the human-infecting parasite Schistosoma mansoni.</title>
        <authorList>
            <person name="Bu L."/>
            <person name="Lu L."/>
            <person name="Laidemitt M.R."/>
            <person name="Zhang S.M."/>
            <person name="Mutuku M."/>
            <person name="Mkoji G."/>
            <person name="Steinauer M."/>
            <person name="Loker E.S."/>
        </authorList>
    </citation>
    <scope>NUCLEOTIDE SEQUENCE</scope>
    <source>
        <strain evidence="12">KasaAsao</strain>
    </source>
</reference>
<evidence type="ECO:0000256" key="3">
    <source>
        <dbReference type="ARBA" id="ARBA00022448"/>
    </source>
</evidence>
<feature type="transmembrane region" description="Helical" evidence="10">
    <location>
        <begin position="609"/>
        <end position="634"/>
    </location>
</feature>
<evidence type="ECO:0000256" key="1">
    <source>
        <dbReference type="ARBA" id="ARBA00004477"/>
    </source>
</evidence>
<dbReference type="GO" id="GO:0006888">
    <property type="term" value="P:endoplasmic reticulum to Golgi vesicle-mediated transport"/>
    <property type="evidence" value="ECO:0007669"/>
    <property type="project" value="TreeGrafter"/>
</dbReference>
<feature type="transmembrane region" description="Helical" evidence="10">
    <location>
        <begin position="767"/>
        <end position="786"/>
    </location>
</feature>
<evidence type="ECO:0000256" key="10">
    <source>
        <dbReference type="RuleBase" id="RU365011"/>
    </source>
</evidence>
<dbReference type="Pfam" id="PF24660">
    <property type="entry name" value="PGAP1_3rd"/>
    <property type="match status" value="1"/>
</dbReference>
<keyword evidence="4 10" id="KW-0812">Transmembrane</keyword>